<dbReference type="SUPFAM" id="SSF52016">
    <property type="entry name" value="LeuD/IlvD-like"/>
    <property type="match status" value="1"/>
</dbReference>
<evidence type="ECO:0000259" key="6">
    <source>
        <dbReference type="Pfam" id="PF00920"/>
    </source>
</evidence>
<dbReference type="InterPro" id="IPR042096">
    <property type="entry name" value="Dihydro-acid_dehy_C"/>
</dbReference>
<dbReference type="InterPro" id="IPR037237">
    <property type="entry name" value="IlvD/EDD_N"/>
</dbReference>
<name>A0A251WVM1_9RHOB</name>
<feature type="domain" description="Dihydroxy-acid/6-phosphogluconate dehydratase C-terminal" evidence="7">
    <location>
        <begin position="359"/>
        <end position="553"/>
    </location>
</feature>
<reference evidence="8 9" key="1">
    <citation type="submission" date="2016-12" db="EMBL/GenBank/DDBJ databases">
        <title>The draft genome sequence of HSLHS2.</title>
        <authorList>
            <person name="Hu D."/>
            <person name="Wang L."/>
            <person name="Shao Z."/>
        </authorList>
    </citation>
    <scope>NUCLEOTIDE SEQUENCE [LARGE SCALE GENOMIC DNA]</scope>
    <source>
        <strain evidence="8">MCCC 1A06712</strain>
    </source>
</reference>
<dbReference type="PANTHER" id="PTHR43183:SF1">
    <property type="entry name" value="HYPOTHETICAL DIHYDROXY-ACID DEHYDRATASE (EUROFUNG)-RELATED"/>
    <property type="match status" value="1"/>
</dbReference>
<dbReference type="AlphaFoldDB" id="A0A251WVM1"/>
<evidence type="ECO:0000259" key="7">
    <source>
        <dbReference type="Pfam" id="PF24877"/>
    </source>
</evidence>
<accession>A0A251WVM1</accession>
<comment type="similarity">
    <text evidence="1">Belongs to the IlvD/Edd family.</text>
</comment>
<dbReference type="Gene3D" id="3.50.30.80">
    <property type="entry name" value="IlvD/EDD C-terminal domain-like"/>
    <property type="match status" value="1"/>
</dbReference>
<keyword evidence="5" id="KW-0456">Lyase</keyword>
<keyword evidence="2" id="KW-0479">Metal-binding</keyword>
<dbReference type="GO" id="GO:0051536">
    <property type="term" value="F:iron-sulfur cluster binding"/>
    <property type="evidence" value="ECO:0007669"/>
    <property type="project" value="UniProtKB-KW"/>
</dbReference>
<dbReference type="FunFam" id="3.50.30.80:FF:000001">
    <property type="entry name" value="Dihydroxy-acid dehydratase"/>
    <property type="match status" value="1"/>
</dbReference>
<dbReference type="GO" id="GO:0046872">
    <property type="term" value="F:metal ion binding"/>
    <property type="evidence" value="ECO:0007669"/>
    <property type="project" value="UniProtKB-KW"/>
</dbReference>
<dbReference type="NCBIfam" id="NF009560">
    <property type="entry name" value="PRK13017.1"/>
    <property type="match status" value="1"/>
</dbReference>
<dbReference type="InterPro" id="IPR056740">
    <property type="entry name" value="ILV_EDD_C"/>
</dbReference>
<dbReference type="InterPro" id="IPR020558">
    <property type="entry name" value="DiOHA_6PGluconate_deHydtase_CS"/>
</dbReference>
<dbReference type="NCBIfam" id="NF004784">
    <property type="entry name" value="PRK06131.1"/>
    <property type="match status" value="1"/>
</dbReference>
<dbReference type="Pfam" id="PF00920">
    <property type="entry name" value="ILVD_EDD_N"/>
    <property type="match status" value="1"/>
</dbReference>
<dbReference type="PANTHER" id="PTHR43183">
    <property type="entry name" value="HYPOTHETICAL DIHYDROXYACID DEHYDRATASE (EUROFUNG)-RELATED"/>
    <property type="match status" value="1"/>
</dbReference>
<sequence length="571" mass="61374">MTKDRRSRAWYGKLDKDGFIHRSWMKNQGFPDDVFDGRPIIGICNTWSELTPCNSGLRDLAEGVKRGVWEAGGFPVEFPVMSLGETQMKPTAMLFRNLLAMDVEESIRAYGIDGVVLLGGCDKTTPGQLMGAASVDLPSIVVSSGPMLNGKWQGKDIGSGTDVWKFSEAVRAGDMTLQDFMNAESGMSRSKGVCMTMGTASTMASLVEAMGMSLPTNAALPAVDARRMALAHLTGKRIVEMVEEDLKPSDILTKEAFENAILANAAVGGSTNAVVHLLALAGRVGVDLSLDDFEIGREIPLLVNCMPSGKYLMEDFCYAGGMPVVLKELADKGHLRSAKSVLGGDIAAYAEGAECYNSDVIKSYDDPVKPAAGLMVLRGNLAPNGAIVKPSAATERLLEHEGEAYVFESIEDLKANIDREDLPVTPDTILVLKGCGPKGYPGMPEVGNMPIPRKLVTQGVRDMIRVSDARMSGTAFGTVVLHVSPEAQAGGTLALVKTGDRIKVSGSQGILELLVDDAELQARRDAWHPDDPHYTRGYAKLYIDHVLQADKGADLDFLVGKDTRPVTRESH</sequence>
<dbReference type="SUPFAM" id="SSF143975">
    <property type="entry name" value="IlvD/EDD N-terminal domain-like"/>
    <property type="match status" value="1"/>
</dbReference>
<keyword evidence="4" id="KW-0411">Iron-sulfur</keyword>
<dbReference type="GO" id="GO:0016836">
    <property type="term" value="F:hydro-lyase activity"/>
    <property type="evidence" value="ECO:0007669"/>
    <property type="project" value="UniProtKB-ARBA"/>
</dbReference>
<comment type="caution">
    <text evidence="8">The sequence shown here is derived from an EMBL/GenBank/DDBJ whole genome shotgun (WGS) entry which is preliminary data.</text>
</comment>
<evidence type="ECO:0000256" key="3">
    <source>
        <dbReference type="ARBA" id="ARBA00023004"/>
    </source>
</evidence>
<keyword evidence="3" id="KW-0408">Iron</keyword>
<evidence type="ECO:0000256" key="1">
    <source>
        <dbReference type="ARBA" id="ARBA00006486"/>
    </source>
</evidence>
<organism evidence="8 9">
    <name type="scientific">Marivivens niveibacter</name>
    <dbReference type="NCBI Taxonomy" id="1930667"/>
    <lineage>
        <taxon>Bacteria</taxon>
        <taxon>Pseudomonadati</taxon>
        <taxon>Pseudomonadota</taxon>
        <taxon>Alphaproteobacteria</taxon>
        <taxon>Rhodobacterales</taxon>
        <taxon>Paracoccaceae</taxon>
        <taxon>Marivivens group</taxon>
        <taxon>Marivivens</taxon>
    </lineage>
</organism>
<dbReference type="InterPro" id="IPR052352">
    <property type="entry name" value="Sugar_Degrad_Dehydratases"/>
</dbReference>
<evidence type="ECO:0000256" key="2">
    <source>
        <dbReference type="ARBA" id="ARBA00022723"/>
    </source>
</evidence>
<proteinExistence type="inferred from homology"/>
<evidence type="ECO:0000313" key="8">
    <source>
        <dbReference type="EMBL" id="OUD08529.1"/>
    </source>
</evidence>
<dbReference type="Pfam" id="PF24877">
    <property type="entry name" value="ILV_EDD_C"/>
    <property type="match status" value="1"/>
</dbReference>
<evidence type="ECO:0000256" key="5">
    <source>
        <dbReference type="ARBA" id="ARBA00023239"/>
    </source>
</evidence>
<dbReference type="EMBL" id="MSPP01000005">
    <property type="protein sequence ID" value="OUD08529.1"/>
    <property type="molecule type" value="Genomic_DNA"/>
</dbReference>
<evidence type="ECO:0000313" key="9">
    <source>
        <dbReference type="Proteomes" id="UP000194664"/>
    </source>
</evidence>
<dbReference type="InterPro" id="IPR000581">
    <property type="entry name" value="ILV_EDD_N"/>
</dbReference>
<keyword evidence="9" id="KW-1185">Reference proteome</keyword>
<dbReference type="RefSeq" id="WP_086452225.1">
    <property type="nucleotide sequence ID" value="NZ_MSPP01000005.1"/>
</dbReference>
<dbReference type="OrthoDB" id="9807077at2"/>
<dbReference type="PROSITE" id="PS00886">
    <property type="entry name" value="ILVD_EDD_1"/>
    <property type="match status" value="1"/>
</dbReference>
<dbReference type="Proteomes" id="UP000194664">
    <property type="component" value="Unassembled WGS sequence"/>
</dbReference>
<evidence type="ECO:0000256" key="4">
    <source>
        <dbReference type="ARBA" id="ARBA00023014"/>
    </source>
</evidence>
<protein>
    <submittedName>
        <fullName evidence="8">Dihydroxy-acid dehydratase</fullName>
    </submittedName>
</protein>
<feature type="domain" description="Dihydroxy-acid/6-phosphogluconate dehydratase N-terminal" evidence="6">
    <location>
        <begin position="38"/>
        <end position="341"/>
    </location>
</feature>
<gene>
    <name evidence="8" type="ORF">BVC71_13615</name>
</gene>